<proteinExistence type="predicted"/>
<evidence type="ECO:0000313" key="2">
    <source>
        <dbReference type="Proteomes" id="UP000886520"/>
    </source>
</evidence>
<name>A0A9D4Z2P3_ADICA</name>
<accession>A0A9D4Z2P3</accession>
<protein>
    <submittedName>
        <fullName evidence="1">Uncharacterized protein</fullName>
    </submittedName>
</protein>
<keyword evidence="2" id="KW-1185">Reference proteome</keyword>
<sequence>MTARRTPKVVDRKWCACEQLIVLTAKSMHPRGRRPLGANLILQLSARATIKARVLSRASVCLFPFLYRRE</sequence>
<reference evidence="1" key="1">
    <citation type="submission" date="2021-01" db="EMBL/GenBank/DDBJ databases">
        <title>Adiantum capillus-veneris genome.</title>
        <authorList>
            <person name="Fang Y."/>
            <person name="Liao Q."/>
        </authorList>
    </citation>
    <scope>NUCLEOTIDE SEQUENCE</scope>
    <source>
        <strain evidence="1">H3</strain>
        <tissue evidence="1">Leaf</tissue>
    </source>
</reference>
<gene>
    <name evidence="1" type="ORF">GOP47_0024323</name>
</gene>
<evidence type="ECO:0000313" key="1">
    <source>
        <dbReference type="EMBL" id="KAI5059903.1"/>
    </source>
</evidence>
<comment type="caution">
    <text evidence="1">The sequence shown here is derived from an EMBL/GenBank/DDBJ whole genome shotgun (WGS) entry which is preliminary data.</text>
</comment>
<organism evidence="1 2">
    <name type="scientific">Adiantum capillus-veneris</name>
    <name type="common">Maidenhair fern</name>
    <dbReference type="NCBI Taxonomy" id="13818"/>
    <lineage>
        <taxon>Eukaryota</taxon>
        <taxon>Viridiplantae</taxon>
        <taxon>Streptophyta</taxon>
        <taxon>Embryophyta</taxon>
        <taxon>Tracheophyta</taxon>
        <taxon>Polypodiopsida</taxon>
        <taxon>Polypodiidae</taxon>
        <taxon>Polypodiales</taxon>
        <taxon>Pteridineae</taxon>
        <taxon>Pteridaceae</taxon>
        <taxon>Vittarioideae</taxon>
        <taxon>Adiantum</taxon>
    </lineage>
</organism>
<dbReference type="EMBL" id="JABFUD020000024">
    <property type="protein sequence ID" value="KAI5059903.1"/>
    <property type="molecule type" value="Genomic_DNA"/>
</dbReference>
<dbReference type="Proteomes" id="UP000886520">
    <property type="component" value="Chromosome 24"/>
</dbReference>
<dbReference type="AlphaFoldDB" id="A0A9D4Z2P3"/>